<comment type="caution">
    <text evidence="3">The sequence shown here is derived from an EMBL/GenBank/DDBJ whole genome shotgun (WGS) entry which is preliminary data.</text>
</comment>
<sequence>MRRLQHLRMCLLLSLLISGVGQHFQAKAQSRVGTTAAPFLVLGTGARGSALGHAYTAVATGGDALFWNPAGAARLDDENRGSVFFTHTRWLADINYNAVGVVVPAFAAGAVGLSLGQVDYGRMEVRTVDLPQGTGETFGATDLVVGLSYAQPLTNTFYIGGTVKYVRQQIYDMSAHAIALDIGFILETQYLNGLRLAASIMNFGSEMQMRGVNTRVFVDIDPTHSGSNNALPAQLETSSWDLPLSFKFGVAWPMFRADQVHMSLYADAHQPTDNNLNADFGAELRFLLGNVNLDLRAGYKDLPLKNAYAHWTLGGGLDMRLGAVRFGADIGYIPFALLGNVTMLDLRVYF</sequence>
<keyword evidence="1" id="KW-0732">Signal</keyword>
<feature type="domain" description="Type IX secretion system protein PorV" evidence="2">
    <location>
        <begin position="26"/>
        <end position="170"/>
    </location>
</feature>
<organism evidence="3">
    <name type="scientific">Rhodothermus marinus</name>
    <name type="common">Rhodothermus obamensis</name>
    <dbReference type="NCBI Taxonomy" id="29549"/>
    <lineage>
        <taxon>Bacteria</taxon>
        <taxon>Pseudomonadati</taxon>
        <taxon>Rhodothermota</taxon>
        <taxon>Rhodothermia</taxon>
        <taxon>Rhodothermales</taxon>
        <taxon>Rhodothermaceae</taxon>
        <taxon>Rhodothermus</taxon>
    </lineage>
</organism>
<feature type="signal peptide" evidence="1">
    <location>
        <begin position="1"/>
        <end position="28"/>
    </location>
</feature>
<dbReference type="NCBIfam" id="NF033709">
    <property type="entry name" value="PorV_fam"/>
    <property type="match status" value="1"/>
</dbReference>
<dbReference type="AlphaFoldDB" id="A0A7V2F5V6"/>
<evidence type="ECO:0000313" key="3">
    <source>
        <dbReference type="EMBL" id="HER95318.1"/>
    </source>
</evidence>
<protein>
    <submittedName>
        <fullName evidence="3">PorV/PorQ family protein</fullName>
    </submittedName>
</protein>
<dbReference type="EMBL" id="DSGB01000003">
    <property type="protein sequence ID" value="HER95318.1"/>
    <property type="molecule type" value="Genomic_DNA"/>
</dbReference>
<name>A0A7V2F5V6_RHOMR</name>
<proteinExistence type="predicted"/>
<dbReference type="Pfam" id="PF19572">
    <property type="entry name" value="PorV"/>
    <property type="match status" value="1"/>
</dbReference>
<accession>A0A7V2F5V6</accession>
<evidence type="ECO:0000256" key="1">
    <source>
        <dbReference type="SAM" id="SignalP"/>
    </source>
</evidence>
<gene>
    <name evidence="3" type="ORF">ENO59_02190</name>
</gene>
<dbReference type="Gene3D" id="2.40.160.60">
    <property type="entry name" value="Outer membrane protein transport protein (OMPP1/FadL/TodX)"/>
    <property type="match status" value="1"/>
</dbReference>
<dbReference type="InterPro" id="IPR045741">
    <property type="entry name" value="PorV"/>
</dbReference>
<reference evidence="3" key="1">
    <citation type="journal article" date="2020" name="mSystems">
        <title>Genome- and Community-Level Interaction Insights into Carbon Utilization and Element Cycling Functions of Hydrothermarchaeota in Hydrothermal Sediment.</title>
        <authorList>
            <person name="Zhou Z."/>
            <person name="Liu Y."/>
            <person name="Xu W."/>
            <person name="Pan J."/>
            <person name="Luo Z.H."/>
            <person name="Li M."/>
        </authorList>
    </citation>
    <scope>NUCLEOTIDE SEQUENCE [LARGE SCALE GENOMIC DNA]</scope>
    <source>
        <strain evidence="3">SpSt-143</strain>
    </source>
</reference>
<evidence type="ECO:0000259" key="2">
    <source>
        <dbReference type="Pfam" id="PF19572"/>
    </source>
</evidence>
<feature type="chain" id="PRO_5030756703" evidence="1">
    <location>
        <begin position="29"/>
        <end position="350"/>
    </location>
</feature>